<sequence>MMRGLEYLSCEDRLRELGLFSLEKRRLQGGLIAAFQYLEGTYRRDGEGLFARPCSDSMRDNGFKLEEGRFGLDIRKLFFTMRLPREAVDAPSLEVFKTRLDGALSNLV</sequence>
<dbReference type="OrthoDB" id="276744at2759"/>
<dbReference type="EMBL" id="KZ505645">
    <property type="protein sequence ID" value="PKU48845.1"/>
    <property type="molecule type" value="Genomic_DNA"/>
</dbReference>
<evidence type="ECO:0000313" key="1">
    <source>
        <dbReference type="EMBL" id="PKU48845.1"/>
    </source>
</evidence>
<proteinExistence type="predicted"/>
<keyword evidence="2" id="KW-1185">Reference proteome</keyword>
<dbReference type="AlphaFoldDB" id="A0A2I0US11"/>
<organism evidence="1 2">
    <name type="scientific">Limosa lapponica baueri</name>
    <dbReference type="NCBI Taxonomy" id="1758121"/>
    <lineage>
        <taxon>Eukaryota</taxon>
        <taxon>Metazoa</taxon>
        <taxon>Chordata</taxon>
        <taxon>Craniata</taxon>
        <taxon>Vertebrata</taxon>
        <taxon>Euteleostomi</taxon>
        <taxon>Archelosauria</taxon>
        <taxon>Archosauria</taxon>
        <taxon>Dinosauria</taxon>
        <taxon>Saurischia</taxon>
        <taxon>Theropoda</taxon>
        <taxon>Coelurosauria</taxon>
        <taxon>Aves</taxon>
        <taxon>Neognathae</taxon>
        <taxon>Neoaves</taxon>
        <taxon>Charadriiformes</taxon>
        <taxon>Scolopacidae</taxon>
        <taxon>Limosa</taxon>
    </lineage>
</organism>
<accession>A0A2I0US11</accession>
<dbReference type="Proteomes" id="UP000233556">
    <property type="component" value="Unassembled WGS sequence"/>
</dbReference>
<reference evidence="2" key="1">
    <citation type="submission" date="2017-11" db="EMBL/GenBank/DDBJ databases">
        <authorList>
            <person name="Lima N.C."/>
            <person name="Parody-Merino A.M."/>
            <person name="Battley P.F."/>
            <person name="Fidler A.E."/>
            <person name="Prosdocimi F."/>
        </authorList>
    </citation>
    <scope>NUCLEOTIDE SEQUENCE [LARGE SCALE GENOMIC DNA]</scope>
</reference>
<protein>
    <submittedName>
        <fullName evidence="1">Uncharacterized protein</fullName>
    </submittedName>
</protein>
<gene>
    <name evidence="1" type="ORF">llap_816</name>
</gene>
<evidence type="ECO:0000313" key="2">
    <source>
        <dbReference type="Proteomes" id="UP000233556"/>
    </source>
</evidence>
<name>A0A2I0US11_LIMLA</name>
<reference evidence="2" key="2">
    <citation type="submission" date="2017-12" db="EMBL/GenBank/DDBJ databases">
        <title>Genome sequence of the Bar-tailed Godwit (Limosa lapponica baueri).</title>
        <authorList>
            <person name="Lima N.C.B."/>
            <person name="Parody-Merino A.M."/>
            <person name="Battley P.F."/>
            <person name="Fidler A.E."/>
            <person name="Prosdocimi F."/>
        </authorList>
    </citation>
    <scope>NUCLEOTIDE SEQUENCE [LARGE SCALE GENOMIC DNA]</scope>
</reference>